<organism evidence="3 4">
    <name type="scientific">Cohnella ginsengisoli</name>
    <dbReference type="NCBI Taxonomy" id="425004"/>
    <lineage>
        <taxon>Bacteria</taxon>
        <taxon>Bacillati</taxon>
        <taxon>Bacillota</taxon>
        <taxon>Bacilli</taxon>
        <taxon>Bacillales</taxon>
        <taxon>Paenibacillaceae</taxon>
        <taxon>Cohnella</taxon>
    </lineage>
</organism>
<dbReference type="InterPro" id="IPR038503">
    <property type="entry name" value="SpoIIIAH_sf"/>
</dbReference>
<keyword evidence="2" id="KW-1133">Transmembrane helix</keyword>
<feature type="compositionally biased region" description="Low complexity" evidence="1">
    <location>
        <begin position="43"/>
        <end position="52"/>
    </location>
</feature>
<proteinExistence type="predicted"/>
<dbReference type="Proteomes" id="UP001153387">
    <property type="component" value="Unassembled WGS sequence"/>
</dbReference>
<dbReference type="AlphaFoldDB" id="A0A9X4KDG7"/>
<dbReference type="RefSeq" id="WP_277563684.1">
    <property type="nucleotide sequence ID" value="NZ_JAPDHZ010000002.1"/>
</dbReference>
<dbReference type="Pfam" id="PF12685">
    <property type="entry name" value="SpoIIIAH"/>
    <property type="match status" value="1"/>
</dbReference>
<sequence length="267" mass="27923">MNNKRQTIWLVSMLSLMVILSAYYLFTEDVTQPDRTAQEQKMATDATGVTGAADDDGIEITSVDGAGGLSDEGAAAASGGKSASTDGTASPGKEASASPDASAVPNKETSASPDASKGTDKEAAASPDAGKDGQSAVSPADQEVLKGMNNLSAREQFDQIQLEREQAASKAYEDLDKIVADSSKSQDEAAAAVEEQGRITATEERIASLQDKLVSDYENAVVKQEGDKFEIIVQADALDSKQAVKIVKLATKELSVKPDAVSVQFIQ</sequence>
<keyword evidence="2" id="KW-0472">Membrane</keyword>
<protein>
    <submittedName>
        <fullName evidence="3">SpoIIIAH-like family protein</fullName>
    </submittedName>
</protein>
<feature type="transmembrane region" description="Helical" evidence="2">
    <location>
        <begin position="7"/>
        <end position="26"/>
    </location>
</feature>
<dbReference type="Gene3D" id="1.10.287.4300">
    <property type="entry name" value="Stage III sporulation protein AH-like"/>
    <property type="match status" value="1"/>
</dbReference>
<feature type="compositionally biased region" description="Low complexity" evidence="1">
    <location>
        <begin position="71"/>
        <end position="90"/>
    </location>
</feature>
<keyword evidence="4" id="KW-1185">Reference proteome</keyword>
<evidence type="ECO:0000313" key="3">
    <source>
        <dbReference type="EMBL" id="MDG0789781.1"/>
    </source>
</evidence>
<accession>A0A9X4KDG7</accession>
<gene>
    <name evidence="3" type="ORF">OMP38_02165</name>
</gene>
<dbReference type="EMBL" id="JAPDHZ010000002">
    <property type="protein sequence ID" value="MDG0789781.1"/>
    <property type="molecule type" value="Genomic_DNA"/>
</dbReference>
<evidence type="ECO:0000313" key="4">
    <source>
        <dbReference type="Proteomes" id="UP001153387"/>
    </source>
</evidence>
<keyword evidence="2" id="KW-0812">Transmembrane</keyword>
<evidence type="ECO:0000256" key="2">
    <source>
        <dbReference type="SAM" id="Phobius"/>
    </source>
</evidence>
<dbReference type="InterPro" id="IPR024232">
    <property type="entry name" value="SpoIIIAH"/>
</dbReference>
<comment type="caution">
    <text evidence="3">The sequence shown here is derived from an EMBL/GenBank/DDBJ whole genome shotgun (WGS) entry which is preliminary data.</text>
</comment>
<evidence type="ECO:0000256" key="1">
    <source>
        <dbReference type="SAM" id="MobiDB-lite"/>
    </source>
</evidence>
<feature type="region of interest" description="Disordered" evidence="1">
    <location>
        <begin position="36"/>
        <end position="150"/>
    </location>
</feature>
<reference evidence="3 4" key="1">
    <citation type="submission" date="2022-10" db="EMBL/GenBank/DDBJ databases">
        <title>Comparative genomic analysis of Cohnella hashimotonis sp. nov., isolated from the International Space Station.</title>
        <authorList>
            <person name="Simpson A."/>
            <person name="Venkateswaran K."/>
        </authorList>
    </citation>
    <scope>NUCLEOTIDE SEQUENCE [LARGE SCALE GENOMIC DNA]</scope>
    <source>
        <strain evidence="3 4">DSM 18997</strain>
    </source>
</reference>
<name>A0A9X4KDG7_9BACL</name>